<evidence type="ECO:0000256" key="2">
    <source>
        <dbReference type="ARBA" id="ARBA00022448"/>
    </source>
</evidence>
<proteinExistence type="inferred from homology"/>
<feature type="signal peptide" evidence="3">
    <location>
        <begin position="1"/>
        <end position="28"/>
    </location>
</feature>
<comment type="caution">
    <text evidence="4">The sequence shown here is derived from an EMBL/GenBank/DDBJ whole genome shotgun (WGS) entry which is preliminary data.</text>
</comment>
<dbReference type="Gene3D" id="3.40.190.10">
    <property type="entry name" value="Periplasmic binding protein-like II"/>
    <property type="match status" value="2"/>
</dbReference>
<gene>
    <name evidence="4" type="ORF">CW362_14320</name>
</gene>
<dbReference type="InterPro" id="IPR050490">
    <property type="entry name" value="Bact_solute-bd_prot1"/>
</dbReference>
<dbReference type="PROSITE" id="PS51257">
    <property type="entry name" value="PROKAR_LIPOPROTEIN"/>
    <property type="match status" value="1"/>
</dbReference>
<sequence>MSRRPRPLRFAASLTLSMTLLTSCSVIGADGDTSDTEVTVRANITDKASMQAVVAAFHRAHPDIHISVSYADTNTLQKEIPQQLRADKAPDVFTVWPGNGNPASVLALKEDDFLEALSLRFFAGRIPDSMRPVTDGGIGTYLVPVTFSAIGAIYSAETLKAIGGTRPTTYSGLLALCDTARQHGKVLFALGNQTPWVTQLVDYALVATTVYAHDPDFDTQMESGRETFARSGWRQAMTKYLEMRDRGCFSTAPLKTSYEDALDQVADGRAVGVVQVASTLAALRSVAPEMHFRMTALPATDQPNETRIPGAVSAAYGLNAKAPHRKAALTFVDFLGSERGQNLYNRSGATLPALPNKSFSVDPAVAEVARRQKDGTTVPFMDQRWPNSEVQQAHFKQISALFAGTTDIAHALAAMDRAYK</sequence>
<organism evidence="4 5">
    <name type="scientific">Streptomyces populi</name>
    <dbReference type="NCBI Taxonomy" id="2058924"/>
    <lineage>
        <taxon>Bacteria</taxon>
        <taxon>Bacillati</taxon>
        <taxon>Actinomycetota</taxon>
        <taxon>Actinomycetes</taxon>
        <taxon>Kitasatosporales</taxon>
        <taxon>Streptomycetaceae</taxon>
        <taxon>Streptomyces</taxon>
    </lineage>
</organism>
<evidence type="ECO:0000256" key="1">
    <source>
        <dbReference type="ARBA" id="ARBA00008520"/>
    </source>
</evidence>
<name>A0A2I0SQS4_9ACTN</name>
<dbReference type="Proteomes" id="UP000236178">
    <property type="component" value="Unassembled WGS sequence"/>
</dbReference>
<keyword evidence="3" id="KW-0732">Signal</keyword>
<dbReference type="EMBL" id="PJOS01000023">
    <property type="protein sequence ID" value="PKT72271.1"/>
    <property type="molecule type" value="Genomic_DNA"/>
</dbReference>
<keyword evidence="5" id="KW-1185">Reference proteome</keyword>
<dbReference type="RefSeq" id="WP_103549823.1">
    <property type="nucleotide sequence ID" value="NZ_KZ626862.1"/>
</dbReference>
<dbReference type="Pfam" id="PF01547">
    <property type="entry name" value="SBP_bac_1"/>
    <property type="match status" value="1"/>
</dbReference>
<accession>A0A2I0SQS4</accession>
<dbReference type="SUPFAM" id="SSF53850">
    <property type="entry name" value="Periplasmic binding protein-like II"/>
    <property type="match status" value="1"/>
</dbReference>
<evidence type="ECO:0000256" key="3">
    <source>
        <dbReference type="SAM" id="SignalP"/>
    </source>
</evidence>
<dbReference type="AlphaFoldDB" id="A0A2I0SQS4"/>
<feature type="chain" id="PRO_5038994157" description="ABC transporter substrate-binding protein" evidence="3">
    <location>
        <begin position="29"/>
        <end position="420"/>
    </location>
</feature>
<protein>
    <recommendedName>
        <fullName evidence="6">ABC transporter substrate-binding protein</fullName>
    </recommendedName>
</protein>
<comment type="similarity">
    <text evidence="1">Belongs to the bacterial solute-binding protein 1 family.</text>
</comment>
<dbReference type="OrthoDB" id="2509690at2"/>
<dbReference type="PANTHER" id="PTHR43649:SF29">
    <property type="entry name" value="OSMOPROTECTIVE COMPOUNDS-BINDING PROTEIN GGTB"/>
    <property type="match status" value="1"/>
</dbReference>
<reference evidence="4 5" key="1">
    <citation type="submission" date="2017-12" db="EMBL/GenBank/DDBJ databases">
        <title>Streptomyces populusis sp. nov., a novel endophytic actinobacterium isolated from stems of Populus adenopoda Maxim.</title>
        <authorList>
            <person name="Wang Z."/>
        </authorList>
    </citation>
    <scope>NUCLEOTIDE SEQUENCE [LARGE SCALE GENOMIC DNA]</scope>
    <source>
        <strain evidence="4 5">A249</strain>
    </source>
</reference>
<evidence type="ECO:0000313" key="5">
    <source>
        <dbReference type="Proteomes" id="UP000236178"/>
    </source>
</evidence>
<evidence type="ECO:0000313" key="4">
    <source>
        <dbReference type="EMBL" id="PKT72271.1"/>
    </source>
</evidence>
<keyword evidence="2" id="KW-0813">Transport</keyword>
<evidence type="ECO:0008006" key="6">
    <source>
        <dbReference type="Google" id="ProtNLM"/>
    </source>
</evidence>
<dbReference type="PANTHER" id="PTHR43649">
    <property type="entry name" value="ARABINOSE-BINDING PROTEIN-RELATED"/>
    <property type="match status" value="1"/>
</dbReference>
<dbReference type="InterPro" id="IPR006059">
    <property type="entry name" value="SBP"/>
</dbReference>